<dbReference type="Proteomes" id="UP000835052">
    <property type="component" value="Unassembled WGS sequence"/>
</dbReference>
<organism evidence="3 4">
    <name type="scientific">Caenorhabditis auriculariae</name>
    <dbReference type="NCBI Taxonomy" id="2777116"/>
    <lineage>
        <taxon>Eukaryota</taxon>
        <taxon>Metazoa</taxon>
        <taxon>Ecdysozoa</taxon>
        <taxon>Nematoda</taxon>
        <taxon>Chromadorea</taxon>
        <taxon>Rhabditida</taxon>
        <taxon>Rhabditina</taxon>
        <taxon>Rhabditomorpha</taxon>
        <taxon>Rhabditoidea</taxon>
        <taxon>Rhabditidae</taxon>
        <taxon>Peloderinae</taxon>
        <taxon>Caenorhabditis</taxon>
    </lineage>
</organism>
<gene>
    <name evidence="3" type="ORF">CAUJ_LOCUS7916</name>
</gene>
<evidence type="ECO:0000256" key="2">
    <source>
        <dbReference type="SAM" id="Phobius"/>
    </source>
</evidence>
<name>A0A8S1H9C5_9PELO</name>
<dbReference type="AlphaFoldDB" id="A0A8S1H9C5"/>
<protein>
    <submittedName>
        <fullName evidence="3">Uncharacterized protein</fullName>
    </submittedName>
</protein>
<proteinExistence type="predicted"/>
<comment type="caution">
    <text evidence="3">The sequence shown here is derived from an EMBL/GenBank/DDBJ whole genome shotgun (WGS) entry which is preliminary data.</text>
</comment>
<evidence type="ECO:0000313" key="3">
    <source>
        <dbReference type="EMBL" id="CAD6191997.1"/>
    </source>
</evidence>
<reference evidence="3" key="1">
    <citation type="submission" date="2020-10" db="EMBL/GenBank/DDBJ databases">
        <authorList>
            <person name="Kikuchi T."/>
        </authorList>
    </citation>
    <scope>NUCLEOTIDE SEQUENCE</scope>
    <source>
        <strain evidence="3">NKZ352</strain>
    </source>
</reference>
<feature type="transmembrane region" description="Helical" evidence="2">
    <location>
        <begin position="117"/>
        <end position="136"/>
    </location>
</feature>
<feature type="region of interest" description="Disordered" evidence="1">
    <location>
        <begin position="217"/>
        <end position="248"/>
    </location>
</feature>
<dbReference type="EMBL" id="CAJGYM010000025">
    <property type="protein sequence ID" value="CAD6191997.1"/>
    <property type="molecule type" value="Genomic_DNA"/>
</dbReference>
<sequence length="269" mass="29529">MNLAAKRVIDLADDGCAIVDVVTSTTTMMRPRSAAWLLVVTLLAEQKTSAAPAVCRSCAKNCFAQNSTIVSGSNATLSTVDVDLMAELEANEVEPQHRRTRRDTVEQRACSRFQVEMLLIPLAIAMIPLVLCALFVCTCCCGPKESRGKLPEDFLASLPMSKKSEPKLEEFELEFGPGYVQRKDSSKTKFSTTVKYIEARRESLWSANTVISEPATDTTQMPLEPPPPTLKTVSSVPSRLMKQDSCDSAKKTRFSDTVSVISVESLARR</sequence>
<accession>A0A8S1H9C5</accession>
<keyword evidence="2" id="KW-1133">Transmembrane helix</keyword>
<keyword evidence="2" id="KW-0472">Membrane</keyword>
<evidence type="ECO:0000313" key="4">
    <source>
        <dbReference type="Proteomes" id="UP000835052"/>
    </source>
</evidence>
<keyword evidence="2" id="KW-0812">Transmembrane</keyword>
<evidence type="ECO:0000256" key="1">
    <source>
        <dbReference type="SAM" id="MobiDB-lite"/>
    </source>
</evidence>
<dbReference type="OrthoDB" id="5837388at2759"/>
<keyword evidence="4" id="KW-1185">Reference proteome</keyword>